<sequence>VYFKSIDFIFSGKHYGQHTCEGCKSFFKRSVRRQLNYTCRSNKQCPIDIHHRNQCQYCRFQKCIQVGMRKEGMNHYLKLFFLFCCCCCWYYDYCSLQTSLCFHLATEFWIPRLATIDLCL</sequence>
<dbReference type="GO" id="GO:0003700">
    <property type="term" value="F:DNA-binding transcription factor activity"/>
    <property type="evidence" value="ECO:0007669"/>
    <property type="project" value="InterPro"/>
</dbReference>
<dbReference type="GO" id="GO:0008270">
    <property type="term" value="F:zinc ion binding"/>
    <property type="evidence" value="ECO:0007669"/>
    <property type="project" value="InterPro"/>
</dbReference>
<evidence type="ECO:0000313" key="2">
    <source>
        <dbReference type="Proteomes" id="UP000277204"/>
    </source>
</evidence>
<dbReference type="STRING" id="48269.A0A183L8C8"/>
<name>A0A183L8C8_9TREM</name>
<gene>
    <name evidence="1" type="ORF">SMRZ_LOCUS53</name>
</gene>
<dbReference type="AlphaFoldDB" id="A0A183L8C8"/>
<dbReference type="PRINTS" id="PR00047">
    <property type="entry name" value="STROIDFINGER"/>
</dbReference>
<accession>A0A183L8C8</accession>
<protein>
    <submittedName>
        <fullName evidence="1">Uncharacterized protein</fullName>
    </submittedName>
</protein>
<dbReference type="Gene3D" id="3.30.50.10">
    <property type="entry name" value="Erythroid Transcription Factor GATA-1, subunit A"/>
    <property type="match status" value="1"/>
</dbReference>
<dbReference type="SUPFAM" id="SSF57716">
    <property type="entry name" value="Glucocorticoid receptor-like (DNA-binding domain)"/>
    <property type="match status" value="1"/>
</dbReference>
<dbReference type="InterPro" id="IPR050274">
    <property type="entry name" value="Nuclear_hormone_rcpt_NR2"/>
</dbReference>
<dbReference type="GO" id="GO:0043565">
    <property type="term" value="F:sequence-specific DNA binding"/>
    <property type="evidence" value="ECO:0007669"/>
    <property type="project" value="InterPro"/>
</dbReference>
<evidence type="ECO:0000313" key="1">
    <source>
        <dbReference type="EMBL" id="VDO25417.1"/>
    </source>
</evidence>
<dbReference type="PROSITE" id="PS51030">
    <property type="entry name" value="NUCLEAR_REC_DBD_2"/>
    <property type="match status" value="1"/>
</dbReference>
<dbReference type="Proteomes" id="UP000277204">
    <property type="component" value="Unassembled WGS sequence"/>
</dbReference>
<feature type="non-terminal residue" evidence="1">
    <location>
        <position position="1"/>
    </location>
</feature>
<dbReference type="PANTHER" id="PTHR24083">
    <property type="entry name" value="NUCLEAR HORMONE RECEPTOR"/>
    <property type="match status" value="1"/>
</dbReference>
<keyword evidence="2" id="KW-1185">Reference proteome</keyword>
<dbReference type="InterPro" id="IPR013088">
    <property type="entry name" value="Znf_NHR/GATA"/>
</dbReference>
<dbReference type="EMBL" id="UZAI01000007">
    <property type="protein sequence ID" value="VDO25417.1"/>
    <property type="molecule type" value="Genomic_DNA"/>
</dbReference>
<organism evidence="1 2">
    <name type="scientific">Schistosoma margrebowiei</name>
    <dbReference type="NCBI Taxonomy" id="48269"/>
    <lineage>
        <taxon>Eukaryota</taxon>
        <taxon>Metazoa</taxon>
        <taxon>Spiralia</taxon>
        <taxon>Lophotrochozoa</taxon>
        <taxon>Platyhelminthes</taxon>
        <taxon>Trematoda</taxon>
        <taxon>Digenea</taxon>
        <taxon>Strigeidida</taxon>
        <taxon>Schistosomatoidea</taxon>
        <taxon>Schistosomatidae</taxon>
        <taxon>Schistosoma</taxon>
    </lineage>
</organism>
<reference evidence="1 2" key="1">
    <citation type="submission" date="2018-11" db="EMBL/GenBank/DDBJ databases">
        <authorList>
            <consortium name="Pathogen Informatics"/>
        </authorList>
    </citation>
    <scope>NUCLEOTIDE SEQUENCE [LARGE SCALE GENOMIC DNA]</scope>
    <source>
        <strain evidence="1 2">Zambia</strain>
    </source>
</reference>
<proteinExistence type="predicted"/>
<dbReference type="InterPro" id="IPR001628">
    <property type="entry name" value="Znf_hrmn_rcpt"/>
</dbReference>
<dbReference type="SMART" id="SM00399">
    <property type="entry name" value="ZnF_C4"/>
    <property type="match status" value="1"/>
</dbReference>
<dbReference type="Pfam" id="PF00105">
    <property type="entry name" value="zf-C4"/>
    <property type="match status" value="1"/>
</dbReference>